<reference evidence="10" key="1">
    <citation type="submission" date="2015-02" db="EMBL/GenBank/DDBJ databases">
        <title>Genome sequencing for Strongylocentrotus purpuratus.</title>
        <authorList>
            <person name="Murali S."/>
            <person name="Liu Y."/>
            <person name="Vee V."/>
            <person name="English A."/>
            <person name="Wang M."/>
            <person name="Skinner E."/>
            <person name="Han Y."/>
            <person name="Muzny D.M."/>
            <person name="Worley K.C."/>
            <person name="Gibbs R.A."/>
        </authorList>
    </citation>
    <scope>NUCLEOTIDE SEQUENCE</scope>
</reference>
<dbReference type="SMART" id="SM00409">
    <property type="entry name" value="IG"/>
    <property type="match status" value="1"/>
</dbReference>
<dbReference type="InterPro" id="IPR036179">
    <property type="entry name" value="Ig-like_dom_sf"/>
</dbReference>
<dbReference type="AlphaFoldDB" id="A0A7M7HJ41"/>
<keyword evidence="5" id="KW-0325">Glycoprotein</keyword>
<dbReference type="InterPro" id="IPR032675">
    <property type="entry name" value="LRR_dom_sf"/>
</dbReference>
<keyword evidence="7" id="KW-0472">Membrane</keyword>
<dbReference type="InterPro" id="IPR007110">
    <property type="entry name" value="Ig-like_dom"/>
</dbReference>
<dbReference type="OrthoDB" id="5789657at2759"/>
<keyword evidence="7" id="KW-1133">Transmembrane helix</keyword>
<evidence type="ECO:0000313" key="10">
    <source>
        <dbReference type="Proteomes" id="UP000007110"/>
    </source>
</evidence>
<proteinExistence type="predicted"/>
<keyword evidence="4" id="KW-1015">Disulfide bond</keyword>
<sequence>MARQQIATKRQCTLLPNLFIILLIVTVSGGTVEQCPKETECICQSLRMVNPTVIVRCQQELVEEFPTMRQKVVAFYAFQTRATALSLRSFRNATNLGMISVVDNPISSIEDGVLSSLPNLVFLVLANIKLKGTSDLNGLRALTELTLSDNLLRNFTTSSLLDLPQLDVLELDGNFITTFRFSHDKLRVLNLSRNNLQDFHEESFKNLRMLDILDLSRNSIVHLRNIASQSLHSLFLAYNQIVDIDGTMWQELPVLKSIDLSNNRIRDLSNVSGLPFLKNLNASGNLIESFDSIHPSATLVNLNLSHNRMKNLSKMPDFPLLESLCMAKNAIEYFDGNALQNSPLLSFLSLEGNRLAEFGALSNNPRLVSLYLQNNMIDDIEEGAFTRSASLEDIDVGSNKLSDLQEFKNMPSLVYLNASGNMIMEISGQSLQGCTKLSILDLSENLLEEFPNFPVVYWPFQLYLDSNPIRVFDWNKLRNLYSLRRLSLNGTRITYIPPNSHFFPTTHISIKNYNASVTIADNALTALISLRELSVPNVAEVSPRIFRSAHNLKRLELRSGELSEITTEWQFVSLDYFDLSQNRIHGIDIDGRSMTRLKSMILTDNLITNVSFVNYLPNLRELYLRHNRIWHIPKDAFTSCSALTVLDLSYNMIEEVIIGTFDYLRALGELYVSYNMLTDFSLAFDTNTDSSHEFKSINGVHLEGNRISKIDSMTFQSCGYSLRRINLAHNPLRLINETTFLRSFGLRTLDLSHTDLQSLTAGLFRNVGYKSDLVVSLNNVTCLKDMDIISLTYPKRKVIKRLELRNNNLTRIPSFNNSIVVELDVSHNNLSDDYYRDLSGTEDLKFLDVSVNNIEELDRDFIQTFPRLKHLNVSSNKLQQAQHNLFDSLHNLETIDLTNNKLDGIVLKTTENLKANVRINLTGNPILCDCSLVKYRAHLKQSQQLSGHDVPEGDVTCQYPPRLSGEYVTDVPLEQFQCKPEVNPSKAVVFGVVGDPIRLECPLRDRNGITVTWENVTEIHSDKHIRVSTDGRLMIEQMTTEDSGNYQCNATNQEGSEILIVQLHVGLNPIVNDTTSSDVISRLAMTVTESLSSYIQFSPETFEGPSDLPGDHPEARQETVNDESIPRLPRRSQAVSMELSMLCVMLNAMVVITL</sequence>
<evidence type="ECO:0000256" key="5">
    <source>
        <dbReference type="ARBA" id="ARBA00023180"/>
    </source>
</evidence>
<feature type="domain" description="Ig-like" evidence="8">
    <location>
        <begin position="980"/>
        <end position="1059"/>
    </location>
</feature>
<evidence type="ECO:0000313" key="9">
    <source>
        <dbReference type="EnsemblMetazoa" id="XP_011672270"/>
    </source>
</evidence>
<dbReference type="Pfam" id="PF13306">
    <property type="entry name" value="LRR_5"/>
    <property type="match status" value="1"/>
</dbReference>
<evidence type="ECO:0000256" key="7">
    <source>
        <dbReference type="SAM" id="Phobius"/>
    </source>
</evidence>
<name>A0A7M7HJ41_STRPU</name>
<evidence type="ECO:0000256" key="1">
    <source>
        <dbReference type="ARBA" id="ARBA00022614"/>
    </source>
</evidence>
<feature type="transmembrane region" description="Helical" evidence="7">
    <location>
        <begin position="12"/>
        <end position="32"/>
    </location>
</feature>
<dbReference type="SMART" id="SM00408">
    <property type="entry name" value="IGc2"/>
    <property type="match status" value="1"/>
</dbReference>
<evidence type="ECO:0000256" key="3">
    <source>
        <dbReference type="ARBA" id="ARBA00022737"/>
    </source>
</evidence>
<dbReference type="InterPro" id="IPR013783">
    <property type="entry name" value="Ig-like_fold"/>
</dbReference>
<evidence type="ECO:0000259" key="8">
    <source>
        <dbReference type="PROSITE" id="PS50835"/>
    </source>
</evidence>
<dbReference type="Proteomes" id="UP000007110">
    <property type="component" value="Unassembled WGS sequence"/>
</dbReference>
<dbReference type="GeneID" id="100889008"/>
<keyword evidence="7" id="KW-0812">Transmembrane</keyword>
<dbReference type="Gene3D" id="2.60.40.10">
    <property type="entry name" value="Immunoglobulins"/>
    <property type="match status" value="1"/>
</dbReference>
<dbReference type="PANTHER" id="PTHR45712">
    <property type="entry name" value="AGAP008170-PA"/>
    <property type="match status" value="1"/>
</dbReference>
<dbReference type="InterPro" id="IPR003591">
    <property type="entry name" value="Leu-rich_rpt_typical-subtyp"/>
</dbReference>
<dbReference type="SMART" id="SM00364">
    <property type="entry name" value="LRR_BAC"/>
    <property type="match status" value="8"/>
</dbReference>
<dbReference type="KEGG" id="spu:100889008"/>
<dbReference type="InterPro" id="IPR001611">
    <property type="entry name" value="Leu-rich_rpt"/>
</dbReference>
<dbReference type="RefSeq" id="XP_011672270.1">
    <property type="nucleotide sequence ID" value="XM_011673968.2"/>
</dbReference>
<dbReference type="Pfam" id="PF07679">
    <property type="entry name" value="I-set"/>
    <property type="match status" value="1"/>
</dbReference>
<evidence type="ECO:0000256" key="6">
    <source>
        <dbReference type="SAM" id="MobiDB-lite"/>
    </source>
</evidence>
<dbReference type="SMART" id="SM00365">
    <property type="entry name" value="LRR_SD22"/>
    <property type="match status" value="10"/>
</dbReference>
<dbReference type="InterPro" id="IPR026906">
    <property type="entry name" value="LRR_5"/>
</dbReference>
<dbReference type="OMA" id="KNNIGWP"/>
<dbReference type="PROSITE" id="PS50835">
    <property type="entry name" value="IG_LIKE"/>
    <property type="match status" value="1"/>
</dbReference>
<dbReference type="SUPFAM" id="SSF48726">
    <property type="entry name" value="Immunoglobulin"/>
    <property type="match status" value="1"/>
</dbReference>
<dbReference type="InterPro" id="IPR003599">
    <property type="entry name" value="Ig_sub"/>
</dbReference>
<dbReference type="InterPro" id="IPR050333">
    <property type="entry name" value="SLRP"/>
</dbReference>
<dbReference type="InterPro" id="IPR003598">
    <property type="entry name" value="Ig_sub2"/>
</dbReference>
<dbReference type="PANTHER" id="PTHR45712:SF22">
    <property type="entry name" value="INSULIN-LIKE GROWTH FACTOR-BINDING PROTEIN COMPLEX ACID LABILE SUBUNIT"/>
    <property type="match status" value="1"/>
</dbReference>
<accession>A0A7M7HJ41</accession>
<evidence type="ECO:0000256" key="4">
    <source>
        <dbReference type="ARBA" id="ARBA00023157"/>
    </source>
</evidence>
<dbReference type="Pfam" id="PF00560">
    <property type="entry name" value="LRR_1"/>
    <property type="match status" value="1"/>
</dbReference>
<protein>
    <recommendedName>
        <fullName evidence="8">Ig-like domain-containing protein</fullName>
    </recommendedName>
</protein>
<feature type="compositionally biased region" description="Basic and acidic residues" evidence="6">
    <location>
        <begin position="1109"/>
        <end position="1119"/>
    </location>
</feature>
<dbReference type="Gene3D" id="3.80.10.10">
    <property type="entry name" value="Ribonuclease Inhibitor"/>
    <property type="match status" value="7"/>
</dbReference>
<dbReference type="EnsemblMetazoa" id="XM_011673968">
    <property type="protein sequence ID" value="XP_011672270"/>
    <property type="gene ID" value="LOC100889008"/>
</dbReference>
<evidence type="ECO:0000256" key="2">
    <source>
        <dbReference type="ARBA" id="ARBA00022729"/>
    </source>
</evidence>
<dbReference type="SMART" id="SM00082">
    <property type="entry name" value="LRRCT"/>
    <property type="match status" value="1"/>
</dbReference>
<dbReference type="SMART" id="SM00369">
    <property type="entry name" value="LRR_TYP"/>
    <property type="match status" value="18"/>
</dbReference>
<dbReference type="InterPro" id="IPR013098">
    <property type="entry name" value="Ig_I-set"/>
</dbReference>
<keyword evidence="10" id="KW-1185">Reference proteome</keyword>
<organism evidence="9 10">
    <name type="scientific">Strongylocentrotus purpuratus</name>
    <name type="common">Purple sea urchin</name>
    <dbReference type="NCBI Taxonomy" id="7668"/>
    <lineage>
        <taxon>Eukaryota</taxon>
        <taxon>Metazoa</taxon>
        <taxon>Echinodermata</taxon>
        <taxon>Eleutherozoa</taxon>
        <taxon>Echinozoa</taxon>
        <taxon>Echinoidea</taxon>
        <taxon>Euechinoidea</taxon>
        <taxon>Echinacea</taxon>
        <taxon>Camarodonta</taxon>
        <taxon>Echinidea</taxon>
        <taxon>Strongylocentrotidae</taxon>
        <taxon>Strongylocentrotus</taxon>
    </lineage>
</organism>
<feature type="region of interest" description="Disordered" evidence="6">
    <location>
        <begin position="1102"/>
        <end position="1129"/>
    </location>
</feature>
<dbReference type="InParanoid" id="A0A7M7HJ41"/>
<dbReference type="PROSITE" id="PS51450">
    <property type="entry name" value="LRR"/>
    <property type="match status" value="6"/>
</dbReference>
<dbReference type="SUPFAM" id="SSF52058">
    <property type="entry name" value="L domain-like"/>
    <property type="match status" value="4"/>
</dbReference>
<dbReference type="InterPro" id="IPR000483">
    <property type="entry name" value="Cys-rich_flank_reg_C"/>
</dbReference>
<reference evidence="9" key="2">
    <citation type="submission" date="2021-01" db="UniProtKB">
        <authorList>
            <consortium name="EnsemblMetazoa"/>
        </authorList>
    </citation>
    <scope>IDENTIFICATION</scope>
</reference>
<keyword evidence="2" id="KW-0732">Signal</keyword>
<keyword evidence="1" id="KW-0433">Leucine-rich repeat</keyword>
<keyword evidence="3" id="KW-0677">Repeat</keyword>
<dbReference type="Pfam" id="PF13855">
    <property type="entry name" value="LRR_8"/>
    <property type="match status" value="5"/>
</dbReference>